<evidence type="ECO:0000256" key="1">
    <source>
        <dbReference type="ARBA" id="ARBA00004479"/>
    </source>
</evidence>
<feature type="compositionally biased region" description="Low complexity" evidence="6">
    <location>
        <begin position="300"/>
        <end position="312"/>
    </location>
</feature>
<evidence type="ECO:0000256" key="6">
    <source>
        <dbReference type="SAM" id="MobiDB-lite"/>
    </source>
</evidence>
<dbReference type="CTD" id="682"/>
<reference evidence="11" key="1">
    <citation type="submission" date="2025-08" db="UniProtKB">
        <authorList>
            <consortium name="RefSeq"/>
        </authorList>
    </citation>
    <scope>IDENTIFICATION</scope>
    <source>
        <strain evidence="11">15085-1641.00</strain>
        <tissue evidence="11">Whole body</tissue>
    </source>
</reference>
<feature type="domain" description="Ig-like" evidence="9">
    <location>
        <begin position="499"/>
        <end position="592"/>
    </location>
</feature>
<organism evidence="10 11">
    <name type="scientific">Drosophila hydei</name>
    <name type="common">Fruit fly</name>
    <dbReference type="NCBI Taxonomy" id="7224"/>
    <lineage>
        <taxon>Eukaryota</taxon>
        <taxon>Metazoa</taxon>
        <taxon>Ecdysozoa</taxon>
        <taxon>Arthropoda</taxon>
        <taxon>Hexapoda</taxon>
        <taxon>Insecta</taxon>
        <taxon>Pterygota</taxon>
        <taxon>Neoptera</taxon>
        <taxon>Endopterygota</taxon>
        <taxon>Diptera</taxon>
        <taxon>Brachycera</taxon>
        <taxon>Muscomorpha</taxon>
        <taxon>Ephydroidea</taxon>
        <taxon>Drosophilidae</taxon>
        <taxon>Drosophila</taxon>
    </lineage>
</organism>
<dbReference type="Pfam" id="PF13927">
    <property type="entry name" value="Ig_3"/>
    <property type="match status" value="1"/>
</dbReference>
<dbReference type="InterPro" id="IPR003599">
    <property type="entry name" value="Ig_sub"/>
</dbReference>
<dbReference type="GO" id="GO:0050839">
    <property type="term" value="F:cell adhesion molecule binding"/>
    <property type="evidence" value="ECO:0007669"/>
    <property type="project" value="TreeGrafter"/>
</dbReference>
<dbReference type="SUPFAM" id="SSF48726">
    <property type="entry name" value="Immunoglobulin"/>
    <property type="match status" value="3"/>
</dbReference>
<dbReference type="CDD" id="cd00096">
    <property type="entry name" value="Ig"/>
    <property type="match status" value="1"/>
</dbReference>
<evidence type="ECO:0000313" key="11">
    <source>
        <dbReference type="RefSeq" id="XP_023164219.2"/>
    </source>
</evidence>
<feature type="compositionally biased region" description="Polar residues" evidence="6">
    <location>
        <begin position="180"/>
        <end position="207"/>
    </location>
</feature>
<evidence type="ECO:0000256" key="7">
    <source>
        <dbReference type="SAM" id="Phobius"/>
    </source>
</evidence>
<dbReference type="OrthoDB" id="5970915at2759"/>
<feature type="chain" id="PRO_5026921086" evidence="8">
    <location>
        <begin position="22"/>
        <end position="653"/>
    </location>
</feature>
<feature type="transmembrane region" description="Helical" evidence="7">
    <location>
        <begin position="605"/>
        <end position="626"/>
    </location>
</feature>
<protein>
    <submittedName>
        <fullName evidence="11">Uncharacterized protein LOC111594954</fullName>
    </submittedName>
</protein>
<dbReference type="AlphaFoldDB" id="A0A6J1LDI9"/>
<keyword evidence="8" id="KW-0732">Signal</keyword>
<proteinExistence type="predicted"/>
<gene>
    <name evidence="11" type="primary">LOC111594954</name>
</gene>
<dbReference type="GO" id="GO:0005911">
    <property type="term" value="C:cell-cell junction"/>
    <property type="evidence" value="ECO:0007669"/>
    <property type="project" value="TreeGrafter"/>
</dbReference>
<dbReference type="GeneID" id="111594954"/>
<evidence type="ECO:0000256" key="8">
    <source>
        <dbReference type="SAM" id="SignalP"/>
    </source>
</evidence>
<keyword evidence="4" id="KW-0325">Glycoprotein</keyword>
<dbReference type="InterPro" id="IPR013783">
    <property type="entry name" value="Ig-like_fold"/>
</dbReference>
<evidence type="ECO:0000256" key="2">
    <source>
        <dbReference type="ARBA" id="ARBA00023136"/>
    </source>
</evidence>
<name>A0A6J1LDI9_DROHY</name>
<dbReference type="InterPro" id="IPR051275">
    <property type="entry name" value="Cell_adhesion_signaling"/>
</dbReference>
<dbReference type="InterPro" id="IPR007110">
    <property type="entry name" value="Ig-like_dom"/>
</dbReference>
<dbReference type="KEGG" id="dhe:111594954"/>
<dbReference type="GO" id="GO:0005886">
    <property type="term" value="C:plasma membrane"/>
    <property type="evidence" value="ECO:0007669"/>
    <property type="project" value="TreeGrafter"/>
</dbReference>
<accession>A0A6J1LDI9</accession>
<evidence type="ECO:0000256" key="5">
    <source>
        <dbReference type="ARBA" id="ARBA00023319"/>
    </source>
</evidence>
<keyword evidence="10" id="KW-1185">Reference proteome</keyword>
<dbReference type="Gene3D" id="2.60.40.10">
    <property type="entry name" value="Immunoglobulins"/>
    <property type="match status" value="3"/>
</dbReference>
<dbReference type="OMA" id="GQNERYQ"/>
<keyword evidence="2 7" id="KW-0472">Membrane</keyword>
<dbReference type="GO" id="GO:0098609">
    <property type="term" value="P:cell-cell adhesion"/>
    <property type="evidence" value="ECO:0007669"/>
    <property type="project" value="TreeGrafter"/>
</dbReference>
<dbReference type="InterPro" id="IPR003598">
    <property type="entry name" value="Ig_sub2"/>
</dbReference>
<sequence>MEAKFLASALSFLSIFLAVHAQSFASIIENDSDESSEFALATTPIVYYGDAIVNIGEPFSITCVIPITERIHWLKNGESITRHNLRHGHDEHSYTLSESAIEGEKHKIEAHLKVRHALKVHEGRYQCNNNKNHRRDSGFHMLHVHSKQQQSGTPTESGYRTIDELTPSSADEIFTRTWQEQQLPQHSESPSQSSKQHNQQGNATSHSFGFGSYEQPATTRRYNELSTWHATTTADGQAGVNGIHRIYSATPPDFPPPRLSVLEHTVAPPEPPTIQLYNQTLPIYRTPIDTATVHHRAQHHQQQLQQQQQQQQQLNNFQLPLPPQPKQPTQHHNEKYQTYAPHFVPPAVGGGGGSVTTAPTALTTSYSNNFGLMQQQPKTILPIKKGEPHTHTRIQSSIFGVVNRPDSLVPNYDHVERQLKFYDIRTPLVLSCNVKNVESEDPLIWKKNGVNVTDDSSLRGRFKLIQAERKFIIDRAEPHDDGLYSCEFKGVSKDINVIARVVVRVPSNTGVVEGEKMLIPCTVLGSNPQLSWSFGNYTNVTNSTGRYILKADDNKIENAILMIENVTLEDRGDYKCHGRNEANDYANSTVATDVVTVRVKGKFAALWPFLGICAEVLILCLIILIYEKRRNKSELEESDTDPQEQKKKRRNYD</sequence>
<keyword evidence="5" id="KW-0393">Immunoglobulin domain</keyword>
<dbReference type="PROSITE" id="PS50835">
    <property type="entry name" value="IG_LIKE"/>
    <property type="match status" value="3"/>
</dbReference>
<keyword evidence="7" id="KW-1133">Transmembrane helix</keyword>
<feature type="domain" description="Ig-like" evidence="9">
    <location>
        <begin position="410"/>
        <end position="496"/>
    </location>
</feature>
<evidence type="ECO:0000259" key="9">
    <source>
        <dbReference type="PROSITE" id="PS50835"/>
    </source>
</evidence>
<feature type="region of interest" description="Disordered" evidence="6">
    <location>
        <begin position="180"/>
        <end position="214"/>
    </location>
</feature>
<feature type="domain" description="Ig-like" evidence="9">
    <location>
        <begin position="44"/>
        <end position="127"/>
    </location>
</feature>
<dbReference type="RefSeq" id="XP_023164219.2">
    <property type="nucleotide sequence ID" value="XM_023308451.2"/>
</dbReference>
<dbReference type="SMART" id="SM00409">
    <property type="entry name" value="IG"/>
    <property type="match status" value="3"/>
</dbReference>
<dbReference type="SMART" id="SM00408">
    <property type="entry name" value="IGc2"/>
    <property type="match status" value="3"/>
</dbReference>
<feature type="signal peptide" evidence="8">
    <location>
        <begin position="1"/>
        <end position="21"/>
    </location>
</feature>
<comment type="subcellular location">
    <subcellularLocation>
        <location evidence="1">Membrane</location>
        <topology evidence="1">Single-pass type I membrane protein</topology>
    </subcellularLocation>
</comment>
<dbReference type="Proteomes" id="UP000504633">
    <property type="component" value="Unplaced"/>
</dbReference>
<keyword evidence="3" id="KW-1015">Disulfide bond</keyword>
<evidence type="ECO:0000256" key="3">
    <source>
        <dbReference type="ARBA" id="ARBA00023157"/>
    </source>
</evidence>
<feature type="region of interest" description="Disordered" evidence="6">
    <location>
        <begin position="632"/>
        <end position="653"/>
    </location>
</feature>
<dbReference type="FunFam" id="2.60.40.10:FF:002357">
    <property type="entry name" value="Basigin, isoform G"/>
    <property type="match status" value="1"/>
</dbReference>
<feature type="region of interest" description="Disordered" evidence="6">
    <location>
        <begin position="292"/>
        <end position="312"/>
    </location>
</feature>
<keyword evidence="7" id="KW-0812">Transmembrane</keyword>
<dbReference type="PANTHER" id="PTHR11640:SF31">
    <property type="entry name" value="IRREGULAR CHIASM C-ROUGHEST PROTEIN-RELATED"/>
    <property type="match status" value="1"/>
</dbReference>
<dbReference type="PANTHER" id="PTHR11640">
    <property type="entry name" value="NEPHRIN"/>
    <property type="match status" value="1"/>
</dbReference>
<evidence type="ECO:0000313" key="10">
    <source>
        <dbReference type="Proteomes" id="UP000504633"/>
    </source>
</evidence>
<dbReference type="InterPro" id="IPR036179">
    <property type="entry name" value="Ig-like_dom_sf"/>
</dbReference>
<evidence type="ECO:0000256" key="4">
    <source>
        <dbReference type="ARBA" id="ARBA00023180"/>
    </source>
</evidence>